<evidence type="ECO:0000259" key="4">
    <source>
        <dbReference type="PROSITE" id="PS51186"/>
    </source>
</evidence>
<dbReference type="SUPFAM" id="SSF55729">
    <property type="entry name" value="Acyl-CoA N-acyltransferases (Nat)"/>
    <property type="match status" value="1"/>
</dbReference>
<dbReference type="InterPro" id="IPR051016">
    <property type="entry name" value="Diverse_Substrate_AcTransf"/>
</dbReference>
<dbReference type="InterPro" id="IPR016181">
    <property type="entry name" value="Acyl_CoA_acyltransferase"/>
</dbReference>
<dbReference type="Gene3D" id="3.40.630.30">
    <property type="match status" value="1"/>
</dbReference>
<dbReference type="EMBL" id="JACIDK010000002">
    <property type="protein sequence ID" value="MBB3891342.1"/>
    <property type="molecule type" value="Genomic_DNA"/>
</dbReference>
<evidence type="ECO:0000313" key="5">
    <source>
        <dbReference type="EMBL" id="MBB3891342.1"/>
    </source>
</evidence>
<feature type="domain" description="N-acetyltransferase" evidence="4">
    <location>
        <begin position="12"/>
        <end position="167"/>
    </location>
</feature>
<evidence type="ECO:0000256" key="1">
    <source>
        <dbReference type="ARBA" id="ARBA00008694"/>
    </source>
</evidence>
<evidence type="ECO:0000256" key="3">
    <source>
        <dbReference type="ARBA" id="ARBA00023315"/>
    </source>
</evidence>
<dbReference type="GO" id="GO:0008080">
    <property type="term" value="F:N-acetyltransferase activity"/>
    <property type="evidence" value="ECO:0007669"/>
    <property type="project" value="UniProtKB-ARBA"/>
</dbReference>
<dbReference type="RefSeq" id="WP_183772120.1">
    <property type="nucleotide sequence ID" value="NZ_JACIDK010000002.1"/>
</dbReference>
<organism evidence="5 6">
    <name type="scientific">Phenylobacterium haematophilum</name>
    <dbReference type="NCBI Taxonomy" id="98513"/>
    <lineage>
        <taxon>Bacteria</taxon>
        <taxon>Pseudomonadati</taxon>
        <taxon>Pseudomonadota</taxon>
        <taxon>Alphaproteobacteria</taxon>
        <taxon>Caulobacterales</taxon>
        <taxon>Caulobacteraceae</taxon>
        <taxon>Phenylobacterium</taxon>
    </lineage>
</organism>
<dbReference type="InterPro" id="IPR000182">
    <property type="entry name" value="GNAT_dom"/>
</dbReference>
<comment type="caution">
    <text evidence="5">The sequence shown here is derived from an EMBL/GenBank/DDBJ whole genome shotgun (WGS) entry which is preliminary data.</text>
</comment>
<keyword evidence="2 5" id="KW-0808">Transferase</keyword>
<dbReference type="PROSITE" id="PS51186">
    <property type="entry name" value="GNAT"/>
    <property type="match status" value="1"/>
</dbReference>
<name>A0A840A1L6_9CAUL</name>
<dbReference type="FunFam" id="3.40.630.30:FF:000064">
    <property type="entry name" value="GNAT family acetyltransferase"/>
    <property type="match status" value="1"/>
</dbReference>
<dbReference type="Proteomes" id="UP000530564">
    <property type="component" value="Unassembled WGS sequence"/>
</dbReference>
<dbReference type="PANTHER" id="PTHR10545">
    <property type="entry name" value="DIAMINE N-ACETYLTRANSFERASE"/>
    <property type="match status" value="1"/>
</dbReference>
<protein>
    <submittedName>
        <fullName evidence="5">GNAT superfamily N-acetyltransferase</fullName>
    </submittedName>
</protein>
<dbReference type="CDD" id="cd04301">
    <property type="entry name" value="NAT_SF"/>
    <property type="match status" value="1"/>
</dbReference>
<dbReference type="Pfam" id="PF00583">
    <property type="entry name" value="Acetyltransf_1"/>
    <property type="match status" value="1"/>
</dbReference>
<sequence>MGQEKTAAAAEVQVRPATPADAGLIYGFIRGLAEYEKLLHEVEATQADVEAALFSEHPRAFCDIAEADGAPVGFALWFYNYSTFRGRHGIYLEDLFVVPEARGLGAGKALLRRLAQRCQDEGLARLEWSVLDWNAPSIAFYDSLGASAQTEWIVRRLTDGPLKALAES</sequence>
<accession>A0A840A1L6</accession>
<reference evidence="5 6" key="1">
    <citation type="submission" date="2020-08" db="EMBL/GenBank/DDBJ databases">
        <title>Genomic Encyclopedia of Type Strains, Phase IV (KMG-IV): sequencing the most valuable type-strain genomes for metagenomic binning, comparative biology and taxonomic classification.</title>
        <authorList>
            <person name="Goeker M."/>
        </authorList>
    </citation>
    <scope>NUCLEOTIDE SEQUENCE [LARGE SCALE GENOMIC DNA]</scope>
    <source>
        <strain evidence="5 6">DSM 21793</strain>
    </source>
</reference>
<evidence type="ECO:0000313" key="6">
    <source>
        <dbReference type="Proteomes" id="UP000530564"/>
    </source>
</evidence>
<gene>
    <name evidence="5" type="ORF">GGQ61_002059</name>
</gene>
<keyword evidence="3" id="KW-0012">Acyltransferase</keyword>
<comment type="similarity">
    <text evidence="1">Belongs to the acetyltransferase family.</text>
</comment>
<proteinExistence type="inferred from homology"/>
<dbReference type="AlphaFoldDB" id="A0A840A1L6"/>
<keyword evidence="6" id="KW-1185">Reference proteome</keyword>
<dbReference type="PANTHER" id="PTHR10545:SF29">
    <property type="entry name" value="GH14572P-RELATED"/>
    <property type="match status" value="1"/>
</dbReference>
<evidence type="ECO:0000256" key="2">
    <source>
        <dbReference type="ARBA" id="ARBA00022679"/>
    </source>
</evidence>